<accession>A0A3L6DUP4</accession>
<organism evidence="1">
    <name type="scientific">Zea mays</name>
    <name type="common">Maize</name>
    <dbReference type="NCBI Taxonomy" id="4577"/>
    <lineage>
        <taxon>Eukaryota</taxon>
        <taxon>Viridiplantae</taxon>
        <taxon>Streptophyta</taxon>
        <taxon>Embryophyta</taxon>
        <taxon>Tracheophyta</taxon>
        <taxon>Spermatophyta</taxon>
        <taxon>Magnoliopsida</taxon>
        <taxon>Liliopsida</taxon>
        <taxon>Poales</taxon>
        <taxon>Poaceae</taxon>
        <taxon>PACMAD clade</taxon>
        <taxon>Panicoideae</taxon>
        <taxon>Andropogonodae</taxon>
        <taxon>Andropogoneae</taxon>
        <taxon>Tripsacinae</taxon>
        <taxon>Zea</taxon>
    </lineage>
</organism>
<dbReference type="EMBL" id="NCVQ01000009">
    <property type="protein sequence ID" value="PWZ11527.1"/>
    <property type="molecule type" value="Genomic_DNA"/>
</dbReference>
<feature type="non-terminal residue" evidence="1">
    <location>
        <position position="1"/>
    </location>
</feature>
<evidence type="ECO:0000313" key="1">
    <source>
        <dbReference type="EMBL" id="PWZ11527.1"/>
    </source>
</evidence>
<reference evidence="1" key="1">
    <citation type="journal article" date="2018" name="Nat. Genet.">
        <title>Extensive intraspecific gene order and gene structural variations between Mo17 and other maize genomes.</title>
        <authorList>
            <person name="Sun S."/>
            <person name="Zhou Y."/>
            <person name="Chen J."/>
            <person name="Shi J."/>
            <person name="Zhao H."/>
            <person name="Zhao H."/>
            <person name="Song W."/>
            <person name="Zhang M."/>
            <person name="Cui Y."/>
            <person name="Dong X."/>
            <person name="Liu H."/>
            <person name="Ma X."/>
            <person name="Jiao Y."/>
            <person name="Wang B."/>
            <person name="Wei X."/>
            <person name="Stein J.C."/>
            <person name="Glaubitz J.C."/>
            <person name="Lu F."/>
            <person name="Yu G."/>
            <person name="Liang C."/>
            <person name="Fengler K."/>
            <person name="Li B."/>
            <person name="Rafalski A."/>
            <person name="Schnable P.S."/>
            <person name="Ware D.H."/>
            <person name="Buckler E.S."/>
            <person name="Lai J."/>
        </authorList>
    </citation>
    <scope>NUCLEOTIDE SEQUENCE [LARGE SCALE GENOMIC DNA]</scope>
    <source>
        <tissue evidence="1">Seedling</tissue>
    </source>
</reference>
<name>A0A3L6DUP4_MAIZE</name>
<gene>
    <name evidence="1" type="ORF">Zm00014a_043621</name>
</gene>
<comment type="caution">
    <text evidence="1">The sequence shown here is derived from an EMBL/GenBank/DDBJ whole genome shotgun (WGS) entry which is preliminary data.</text>
</comment>
<proteinExistence type="predicted"/>
<dbReference type="AlphaFoldDB" id="A0A3L6DUP4"/>
<dbReference type="Proteomes" id="UP000251960">
    <property type="component" value="Chromosome 8"/>
</dbReference>
<protein>
    <submittedName>
        <fullName evidence="1">Uncharacterized protein</fullName>
    </submittedName>
</protein>
<sequence length="35" mass="4097">TSRLPVRCDGSQQYPHKLSTKKISKIFYWLSPLFA</sequence>